<dbReference type="InterPro" id="IPR016040">
    <property type="entry name" value="NAD(P)-bd_dom"/>
</dbReference>
<reference evidence="3 4" key="1">
    <citation type="journal article" date="2018" name="Sci. Rep.">
        <title>Comparative genomics provides insights into the lifestyle and reveals functional heterogeneity of dark septate endophytic fungi.</title>
        <authorList>
            <person name="Knapp D.G."/>
            <person name="Nemeth J.B."/>
            <person name="Barry K."/>
            <person name="Hainaut M."/>
            <person name="Henrissat B."/>
            <person name="Johnson J."/>
            <person name="Kuo A."/>
            <person name="Lim J.H.P."/>
            <person name="Lipzen A."/>
            <person name="Nolan M."/>
            <person name="Ohm R.A."/>
            <person name="Tamas L."/>
            <person name="Grigoriev I.V."/>
            <person name="Spatafora J.W."/>
            <person name="Nagy L.G."/>
            <person name="Kovacs G.M."/>
        </authorList>
    </citation>
    <scope>NUCLEOTIDE SEQUENCE [LARGE SCALE GENOMIC DNA]</scope>
    <source>
        <strain evidence="3 4">DSE2036</strain>
    </source>
</reference>
<sequence length="228" mass="24190">MRILILGASGRVGKLVVQGALARGHKVTALVRDEASLASVAAANADGALTIVKGQPQDKADVAKAFTAVPNDVPVVVVVTLNSSRTSDNPFAKQTSPPTFMHDAHVNVLAAMKTHGTRKIVTLQAHGVAESYSTLFLPVKMLVRYSNMGVGYKDHEEVEKVIKQSGLTYVLARPARFVPGPSAPLHFYGNKGEGIGSLSTATRDSVATFLLDAVEKDDWDNTAPVMSN</sequence>
<dbReference type="GO" id="GO:0042602">
    <property type="term" value="F:riboflavin reductase (NADPH) activity"/>
    <property type="evidence" value="ECO:0007669"/>
    <property type="project" value="TreeGrafter"/>
</dbReference>
<dbReference type="OrthoDB" id="419598at2759"/>
<evidence type="ECO:0000259" key="2">
    <source>
        <dbReference type="Pfam" id="PF13460"/>
    </source>
</evidence>
<dbReference type="Pfam" id="PF13460">
    <property type="entry name" value="NAD_binding_10"/>
    <property type="match status" value="1"/>
</dbReference>
<dbReference type="GO" id="GO:0004074">
    <property type="term" value="F:biliverdin reductase [NAD(P)H] activity"/>
    <property type="evidence" value="ECO:0007669"/>
    <property type="project" value="TreeGrafter"/>
</dbReference>
<dbReference type="PANTHER" id="PTHR43355:SF2">
    <property type="entry name" value="FLAVIN REDUCTASE (NADPH)"/>
    <property type="match status" value="1"/>
</dbReference>
<dbReference type="EMBL" id="KZ805370">
    <property type="protein sequence ID" value="PVI00659.1"/>
    <property type="molecule type" value="Genomic_DNA"/>
</dbReference>
<dbReference type="InterPro" id="IPR051606">
    <property type="entry name" value="Polyketide_Oxido-like"/>
</dbReference>
<dbReference type="AlphaFoldDB" id="A0A2V1DRK8"/>
<dbReference type="STRING" id="97972.A0A2V1DRK8"/>
<organism evidence="3 4">
    <name type="scientific">Periconia macrospinosa</name>
    <dbReference type="NCBI Taxonomy" id="97972"/>
    <lineage>
        <taxon>Eukaryota</taxon>
        <taxon>Fungi</taxon>
        <taxon>Dikarya</taxon>
        <taxon>Ascomycota</taxon>
        <taxon>Pezizomycotina</taxon>
        <taxon>Dothideomycetes</taxon>
        <taxon>Pleosporomycetidae</taxon>
        <taxon>Pleosporales</taxon>
        <taxon>Massarineae</taxon>
        <taxon>Periconiaceae</taxon>
        <taxon>Periconia</taxon>
    </lineage>
</organism>
<evidence type="ECO:0000256" key="1">
    <source>
        <dbReference type="ARBA" id="ARBA00038376"/>
    </source>
</evidence>
<proteinExistence type="inferred from homology"/>
<dbReference type="SUPFAM" id="SSF51735">
    <property type="entry name" value="NAD(P)-binding Rossmann-fold domains"/>
    <property type="match status" value="1"/>
</dbReference>
<evidence type="ECO:0000313" key="3">
    <source>
        <dbReference type="EMBL" id="PVI00659.1"/>
    </source>
</evidence>
<dbReference type="Gene3D" id="3.40.50.720">
    <property type="entry name" value="NAD(P)-binding Rossmann-like Domain"/>
    <property type="match status" value="1"/>
</dbReference>
<accession>A0A2V1DRK8</accession>
<dbReference type="Proteomes" id="UP000244855">
    <property type="component" value="Unassembled WGS sequence"/>
</dbReference>
<comment type="similarity">
    <text evidence="1">Belongs to the avfA family.</text>
</comment>
<dbReference type="InterPro" id="IPR036291">
    <property type="entry name" value="NAD(P)-bd_dom_sf"/>
</dbReference>
<evidence type="ECO:0000313" key="4">
    <source>
        <dbReference type="Proteomes" id="UP000244855"/>
    </source>
</evidence>
<keyword evidence="4" id="KW-1185">Reference proteome</keyword>
<feature type="domain" description="NAD(P)-binding" evidence="2">
    <location>
        <begin position="7"/>
        <end position="216"/>
    </location>
</feature>
<protein>
    <submittedName>
        <fullName evidence="3">NAD(P)-binding protein</fullName>
    </submittedName>
</protein>
<dbReference type="PANTHER" id="PTHR43355">
    <property type="entry name" value="FLAVIN REDUCTASE (NADPH)"/>
    <property type="match status" value="1"/>
</dbReference>
<gene>
    <name evidence="3" type="ORF">DM02DRAFT_592486</name>
</gene>
<name>A0A2V1DRK8_9PLEO</name>